<feature type="compositionally biased region" description="Basic and acidic residues" evidence="1">
    <location>
        <begin position="119"/>
        <end position="128"/>
    </location>
</feature>
<proteinExistence type="predicted"/>
<comment type="caution">
    <text evidence="2">The sequence shown here is derived from an EMBL/GenBank/DDBJ whole genome shotgun (WGS) entry which is preliminary data.</text>
</comment>
<feature type="compositionally biased region" description="Gly residues" evidence="1">
    <location>
        <begin position="58"/>
        <end position="67"/>
    </location>
</feature>
<evidence type="ECO:0000313" key="3">
    <source>
        <dbReference type="Proteomes" id="UP000011205"/>
    </source>
</evidence>
<feature type="compositionally biased region" description="Low complexity" evidence="1">
    <location>
        <begin position="95"/>
        <end position="115"/>
    </location>
</feature>
<accession>L8PHA0</accession>
<name>L8PHA0_STRVR</name>
<dbReference type="Proteomes" id="UP000011205">
    <property type="component" value="Unassembled WGS sequence"/>
</dbReference>
<protein>
    <submittedName>
        <fullName evidence="2">Uncharacterized protein</fullName>
    </submittedName>
</protein>
<evidence type="ECO:0000313" key="2">
    <source>
        <dbReference type="EMBL" id="ELS54752.1"/>
    </source>
</evidence>
<sequence length="128" mass="11892">MDVGVDDAAGVGTAEPPAARPSPATPPSSARGLAVESAPAVPGGTVGVGDTDRVDGAEGLGVGGADGAAGVVGPLVGAGASGGTGDVGASEAPRRSGSATSSATAHVTPTPAAVRSSRRRDAVRRIAS</sequence>
<evidence type="ECO:0000256" key="1">
    <source>
        <dbReference type="SAM" id="MobiDB-lite"/>
    </source>
</evidence>
<dbReference type="EMBL" id="AMLP01000127">
    <property type="protein sequence ID" value="ELS54752.1"/>
    <property type="molecule type" value="Genomic_DNA"/>
</dbReference>
<dbReference type="PATRIC" id="fig|1160705.3.peg.4165"/>
<gene>
    <name evidence="2" type="ORF">STVIR_4209</name>
</gene>
<feature type="compositionally biased region" description="Low complexity" evidence="1">
    <location>
        <begin position="68"/>
        <end position="78"/>
    </location>
</feature>
<feature type="region of interest" description="Disordered" evidence="1">
    <location>
        <begin position="1"/>
        <end position="128"/>
    </location>
</feature>
<organism evidence="2 3">
    <name type="scientific">Streptomyces viridochromogenes Tue57</name>
    <dbReference type="NCBI Taxonomy" id="1160705"/>
    <lineage>
        <taxon>Bacteria</taxon>
        <taxon>Bacillati</taxon>
        <taxon>Actinomycetota</taxon>
        <taxon>Actinomycetes</taxon>
        <taxon>Kitasatosporales</taxon>
        <taxon>Streptomycetaceae</taxon>
        <taxon>Streptomyces</taxon>
    </lineage>
</organism>
<dbReference type="AlphaFoldDB" id="L8PHA0"/>
<reference evidence="2 3" key="1">
    <citation type="journal article" date="2013" name="Genome Announc.">
        <title>Draft Genome Sequence of Streptomyces viridochromogenes Strain Tu57, Producer of Avilamycin.</title>
        <authorList>
            <person name="Gruning B.A."/>
            <person name="Erxleben A."/>
            <person name="Hahnlein A."/>
            <person name="Gunther S."/>
        </authorList>
    </citation>
    <scope>NUCLEOTIDE SEQUENCE [LARGE SCALE GENOMIC DNA]</scope>
    <source>
        <strain evidence="2 3">Tue57</strain>
    </source>
</reference>